<reference evidence="1 2" key="1">
    <citation type="journal article" date="2020" name="Front. Microbiol.">
        <title>Single-cell genomics of novel Actinobacteria with the Wood-Ljungdahl pathway discovered in a serpentinizing system.</title>
        <authorList>
            <person name="Merino N."/>
            <person name="Kawai M."/>
            <person name="Boyd E.S."/>
            <person name="Colman D.R."/>
            <person name="McGlynn S.E."/>
            <person name="Nealson K.H."/>
            <person name="Kurokawa K."/>
            <person name="Hongoh Y."/>
        </authorList>
    </citation>
    <scope>NUCLEOTIDE SEQUENCE [LARGE SCALE GENOMIC DNA]</scope>
    <source>
        <strain evidence="1 2">S06</strain>
    </source>
</reference>
<accession>A0A6V8NP61</accession>
<evidence type="ECO:0000313" key="1">
    <source>
        <dbReference type="EMBL" id="GFP22108.1"/>
    </source>
</evidence>
<feature type="non-terminal residue" evidence="1">
    <location>
        <position position="105"/>
    </location>
</feature>
<sequence length="105" mass="10853">MPSLLRRGATGCFPVLVPDVSAFALGKEARHSQVPPSLEGRCDDATSGFTLVTACEFASPGHARVCRVASTIGVTPYGCTPRYPGEQAIPGVGLSPTSHESSTAH</sequence>
<dbReference type="EMBL" id="BLRV01000215">
    <property type="protein sequence ID" value="GFP22108.1"/>
    <property type="molecule type" value="Genomic_DNA"/>
</dbReference>
<proteinExistence type="predicted"/>
<evidence type="ECO:0000313" key="2">
    <source>
        <dbReference type="Proteomes" id="UP000580051"/>
    </source>
</evidence>
<gene>
    <name evidence="1" type="ORF">HKBW3S06_01335</name>
</gene>
<dbReference type="Proteomes" id="UP000580051">
    <property type="component" value="Unassembled WGS sequence"/>
</dbReference>
<name>A0A6V8NP61_9ACTN</name>
<organism evidence="1 2">
    <name type="scientific">Candidatus Hakubella thermalkaliphila</name>
    <dbReference type="NCBI Taxonomy" id="2754717"/>
    <lineage>
        <taxon>Bacteria</taxon>
        <taxon>Bacillati</taxon>
        <taxon>Actinomycetota</taxon>
        <taxon>Actinomycetota incertae sedis</taxon>
        <taxon>Candidatus Hakubellales</taxon>
        <taxon>Candidatus Hakubellaceae</taxon>
        <taxon>Candidatus Hakubella</taxon>
    </lineage>
</organism>
<protein>
    <submittedName>
        <fullName evidence="1">Uncharacterized protein</fullName>
    </submittedName>
</protein>
<comment type="caution">
    <text evidence="1">The sequence shown here is derived from an EMBL/GenBank/DDBJ whole genome shotgun (WGS) entry which is preliminary data.</text>
</comment>
<dbReference type="AlphaFoldDB" id="A0A6V8NP61"/>